<evidence type="ECO:0000256" key="5">
    <source>
        <dbReference type="SAM" id="Phobius"/>
    </source>
</evidence>
<gene>
    <name evidence="7" type="ORF">K402DRAFT_300048</name>
</gene>
<dbReference type="InterPro" id="IPR020846">
    <property type="entry name" value="MFS_dom"/>
</dbReference>
<feature type="non-terminal residue" evidence="7">
    <location>
        <position position="1"/>
    </location>
</feature>
<feature type="transmembrane region" description="Helical" evidence="5">
    <location>
        <begin position="111"/>
        <end position="132"/>
    </location>
</feature>
<keyword evidence="3 5" id="KW-1133">Transmembrane helix</keyword>
<evidence type="ECO:0000313" key="8">
    <source>
        <dbReference type="Proteomes" id="UP000800041"/>
    </source>
</evidence>
<feature type="transmembrane region" description="Helical" evidence="5">
    <location>
        <begin position="279"/>
        <end position="299"/>
    </location>
</feature>
<dbReference type="AlphaFoldDB" id="A0A6G1GN93"/>
<dbReference type="InterPro" id="IPR036259">
    <property type="entry name" value="MFS_trans_sf"/>
</dbReference>
<feature type="transmembrane region" description="Helical" evidence="5">
    <location>
        <begin position="74"/>
        <end position="91"/>
    </location>
</feature>
<keyword evidence="4 5" id="KW-0472">Membrane</keyword>
<dbReference type="GO" id="GO:0016020">
    <property type="term" value="C:membrane"/>
    <property type="evidence" value="ECO:0007669"/>
    <property type="project" value="UniProtKB-SubCell"/>
</dbReference>
<dbReference type="PANTHER" id="PTHR24064">
    <property type="entry name" value="SOLUTE CARRIER FAMILY 22 MEMBER"/>
    <property type="match status" value="1"/>
</dbReference>
<feature type="transmembrane region" description="Helical" evidence="5">
    <location>
        <begin position="407"/>
        <end position="428"/>
    </location>
</feature>
<evidence type="ECO:0000256" key="2">
    <source>
        <dbReference type="ARBA" id="ARBA00022692"/>
    </source>
</evidence>
<feature type="transmembrane region" description="Helical" evidence="5">
    <location>
        <begin position="478"/>
        <end position="500"/>
    </location>
</feature>
<comment type="subcellular location">
    <subcellularLocation>
        <location evidence="1">Membrane</location>
        <topology evidence="1">Multi-pass membrane protein</topology>
    </subcellularLocation>
</comment>
<sequence length="536" mass="58667">TFNWTVWAVAATGFFTDSYNLYATNVILPALAYVYWPNESSGHATAINCVTLAGSIVGQLSFGYLADKFGRQKLYGIELIIVIVSTLGIAQSSSGVDGSLSITSWLMAYRFFLGCGIGAEYPISSVITAEWAPRKSRARMLASVFIMQPIGQFVAALVGLFVLIGLDNSEGLRGSIDDAHTRHVMDSWWRYVTGVGTIPTVIALIFRLTIPESGRWTIDVQNDPARAAKVTESQYPLVEEDEEMQEMTDDNDSLNEDETLPEPFSRADIKQYFIKEGNWRYLAGTSLCWFLLDFAFYGLGLDNPRTLAKLWESAPQPIPEGGVPSWASDASEAEEGIYATIRGNAKRSLLTVSIGAICGCLLLIKLIDYVPRKKMLSWSFVWLALLLAGTGASFLNTFQTNLYGLTIALYVLCQFSFNLGANSLTFIIPAEIFPTRYRCTCHGIAAASGKLGSVIVQATIPAISFKGVKIRDPSSNGLGWLLIIFSVVMLLGCIPAWAWLPELQNMREGKSLKLPSKTLEELAEGVVRAGADGQDI</sequence>
<feature type="non-terminal residue" evidence="7">
    <location>
        <position position="536"/>
    </location>
</feature>
<accession>A0A6G1GN93</accession>
<evidence type="ECO:0000256" key="1">
    <source>
        <dbReference type="ARBA" id="ARBA00004141"/>
    </source>
</evidence>
<evidence type="ECO:0000256" key="4">
    <source>
        <dbReference type="ARBA" id="ARBA00023136"/>
    </source>
</evidence>
<dbReference type="OrthoDB" id="433512at2759"/>
<feature type="transmembrane region" description="Helical" evidence="5">
    <location>
        <begin position="42"/>
        <end position="62"/>
    </location>
</feature>
<feature type="transmembrane region" description="Helical" evidence="5">
    <location>
        <begin position="144"/>
        <end position="166"/>
    </location>
</feature>
<reference evidence="7" key="1">
    <citation type="journal article" date="2020" name="Stud. Mycol.">
        <title>101 Dothideomycetes genomes: a test case for predicting lifestyles and emergence of pathogens.</title>
        <authorList>
            <person name="Haridas S."/>
            <person name="Albert R."/>
            <person name="Binder M."/>
            <person name="Bloem J."/>
            <person name="Labutti K."/>
            <person name="Salamov A."/>
            <person name="Andreopoulos B."/>
            <person name="Baker S."/>
            <person name="Barry K."/>
            <person name="Bills G."/>
            <person name="Bluhm B."/>
            <person name="Cannon C."/>
            <person name="Castanera R."/>
            <person name="Culley D."/>
            <person name="Daum C."/>
            <person name="Ezra D."/>
            <person name="Gonzalez J."/>
            <person name="Henrissat B."/>
            <person name="Kuo A."/>
            <person name="Liang C."/>
            <person name="Lipzen A."/>
            <person name="Lutzoni F."/>
            <person name="Magnuson J."/>
            <person name="Mondo S."/>
            <person name="Nolan M."/>
            <person name="Ohm R."/>
            <person name="Pangilinan J."/>
            <person name="Park H.-J."/>
            <person name="Ramirez L."/>
            <person name="Alfaro M."/>
            <person name="Sun H."/>
            <person name="Tritt A."/>
            <person name="Yoshinaga Y."/>
            <person name="Zwiers L.-H."/>
            <person name="Turgeon B."/>
            <person name="Goodwin S."/>
            <person name="Spatafora J."/>
            <person name="Crous P."/>
            <person name="Grigoriev I."/>
        </authorList>
    </citation>
    <scope>NUCLEOTIDE SEQUENCE</scope>
    <source>
        <strain evidence="7">CBS 113979</strain>
    </source>
</reference>
<feature type="transmembrane region" description="Helical" evidence="5">
    <location>
        <begin position="188"/>
        <end position="206"/>
    </location>
</feature>
<name>A0A6G1GN93_9PEZI</name>
<dbReference type="EMBL" id="ML977185">
    <property type="protein sequence ID" value="KAF1982391.1"/>
    <property type="molecule type" value="Genomic_DNA"/>
</dbReference>
<dbReference type="SUPFAM" id="SSF103473">
    <property type="entry name" value="MFS general substrate transporter"/>
    <property type="match status" value="1"/>
</dbReference>
<feature type="transmembrane region" description="Helical" evidence="5">
    <location>
        <begin position="348"/>
        <end position="364"/>
    </location>
</feature>
<protein>
    <submittedName>
        <fullName evidence="7">MFS general substrate transporter</fullName>
    </submittedName>
</protein>
<organism evidence="7 8">
    <name type="scientific">Aulographum hederae CBS 113979</name>
    <dbReference type="NCBI Taxonomy" id="1176131"/>
    <lineage>
        <taxon>Eukaryota</taxon>
        <taxon>Fungi</taxon>
        <taxon>Dikarya</taxon>
        <taxon>Ascomycota</taxon>
        <taxon>Pezizomycotina</taxon>
        <taxon>Dothideomycetes</taxon>
        <taxon>Pleosporomycetidae</taxon>
        <taxon>Aulographales</taxon>
        <taxon>Aulographaceae</taxon>
    </lineage>
</organism>
<evidence type="ECO:0000256" key="3">
    <source>
        <dbReference type="ARBA" id="ARBA00022989"/>
    </source>
</evidence>
<dbReference type="PROSITE" id="PS50850">
    <property type="entry name" value="MFS"/>
    <property type="match status" value="1"/>
</dbReference>
<dbReference type="Gene3D" id="1.20.1250.20">
    <property type="entry name" value="MFS general substrate transporter like domains"/>
    <property type="match status" value="2"/>
</dbReference>
<proteinExistence type="predicted"/>
<evidence type="ECO:0000313" key="7">
    <source>
        <dbReference type="EMBL" id="KAF1982391.1"/>
    </source>
</evidence>
<dbReference type="Pfam" id="PF00083">
    <property type="entry name" value="Sugar_tr"/>
    <property type="match status" value="2"/>
</dbReference>
<feature type="domain" description="Major facilitator superfamily (MFS) profile" evidence="6">
    <location>
        <begin position="6"/>
        <end position="504"/>
    </location>
</feature>
<dbReference type="InterPro" id="IPR005828">
    <property type="entry name" value="MFS_sugar_transport-like"/>
</dbReference>
<dbReference type="Proteomes" id="UP000800041">
    <property type="component" value="Unassembled WGS sequence"/>
</dbReference>
<keyword evidence="8" id="KW-1185">Reference proteome</keyword>
<keyword evidence="2 5" id="KW-0812">Transmembrane</keyword>
<evidence type="ECO:0000259" key="6">
    <source>
        <dbReference type="PROSITE" id="PS50850"/>
    </source>
</evidence>
<dbReference type="GO" id="GO:0022857">
    <property type="term" value="F:transmembrane transporter activity"/>
    <property type="evidence" value="ECO:0007669"/>
    <property type="project" value="InterPro"/>
</dbReference>
<feature type="transmembrane region" description="Helical" evidence="5">
    <location>
        <begin position="376"/>
        <end position="395"/>
    </location>
</feature>